<dbReference type="STRING" id="759273.H1VX71"/>
<dbReference type="HOGENOM" id="CLU_2037913_0_0_1"/>
<evidence type="ECO:0000256" key="1">
    <source>
        <dbReference type="SAM" id="MobiDB-lite"/>
    </source>
</evidence>
<organism evidence="2 3">
    <name type="scientific">Colletotrichum higginsianum (strain IMI 349063)</name>
    <name type="common">Crucifer anthracnose fungus</name>
    <dbReference type="NCBI Taxonomy" id="759273"/>
    <lineage>
        <taxon>Eukaryota</taxon>
        <taxon>Fungi</taxon>
        <taxon>Dikarya</taxon>
        <taxon>Ascomycota</taxon>
        <taxon>Pezizomycotina</taxon>
        <taxon>Sordariomycetes</taxon>
        <taxon>Hypocreomycetidae</taxon>
        <taxon>Glomerellales</taxon>
        <taxon>Glomerellaceae</taxon>
        <taxon>Colletotrichum</taxon>
        <taxon>Colletotrichum destructivum species complex</taxon>
    </lineage>
</organism>
<dbReference type="AlphaFoldDB" id="H1VX71"/>
<name>H1VX71_COLHI</name>
<proteinExistence type="predicted"/>
<dbReference type="EMBL" id="CACQ02007213">
    <property type="protein sequence ID" value="CCF44833.1"/>
    <property type="molecule type" value="Genomic_DNA"/>
</dbReference>
<accession>H1VX71</accession>
<reference evidence="3" key="1">
    <citation type="journal article" date="2012" name="Nat. Genet.">
        <title>Lifestyle transitions in plant pathogenic Colletotrichum fungi deciphered by genome and transcriptome analyses.</title>
        <authorList>
            <person name="O'Connell R.J."/>
            <person name="Thon M.R."/>
            <person name="Hacquard S."/>
            <person name="Amyotte S.G."/>
            <person name="Kleemann J."/>
            <person name="Torres M.F."/>
            <person name="Damm U."/>
            <person name="Buiate E.A."/>
            <person name="Epstein L."/>
            <person name="Alkan N."/>
            <person name="Altmueller J."/>
            <person name="Alvarado-Balderrama L."/>
            <person name="Bauser C.A."/>
            <person name="Becker C."/>
            <person name="Birren B.W."/>
            <person name="Chen Z."/>
            <person name="Choi J."/>
            <person name="Crouch J.A."/>
            <person name="Duvick J.P."/>
            <person name="Farman M.A."/>
            <person name="Gan P."/>
            <person name="Heiman D."/>
            <person name="Henrissat B."/>
            <person name="Howard R.J."/>
            <person name="Kabbage M."/>
            <person name="Koch C."/>
            <person name="Kracher B."/>
            <person name="Kubo Y."/>
            <person name="Law A.D."/>
            <person name="Lebrun M.-H."/>
            <person name="Lee Y.-H."/>
            <person name="Miyara I."/>
            <person name="Moore N."/>
            <person name="Neumann U."/>
            <person name="Nordstroem K."/>
            <person name="Panaccione D.G."/>
            <person name="Panstruga R."/>
            <person name="Place M."/>
            <person name="Proctor R.H."/>
            <person name="Prusky D."/>
            <person name="Rech G."/>
            <person name="Reinhardt R."/>
            <person name="Rollins J.A."/>
            <person name="Rounsley S."/>
            <person name="Schardl C.L."/>
            <person name="Schwartz D.C."/>
            <person name="Shenoy N."/>
            <person name="Shirasu K."/>
            <person name="Sikhakolli U.R."/>
            <person name="Stueber K."/>
            <person name="Sukno S.A."/>
            <person name="Sweigard J.A."/>
            <person name="Takano Y."/>
            <person name="Takahara H."/>
            <person name="Trail F."/>
            <person name="van der Does H.C."/>
            <person name="Voll L.M."/>
            <person name="Will I."/>
            <person name="Young S."/>
            <person name="Zeng Q."/>
            <person name="Zhang J."/>
            <person name="Zhou S."/>
            <person name="Dickman M.B."/>
            <person name="Schulze-Lefert P."/>
            <person name="Ver Loren van Themaat E."/>
            <person name="Ma L.-J."/>
            <person name="Vaillancourt L.J."/>
        </authorList>
    </citation>
    <scope>NUCLEOTIDE SEQUENCE [LARGE SCALE GENOMIC DNA]</scope>
    <source>
        <strain evidence="3">IMI 349063</strain>
    </source>
</reference>
<feature type="region of interest" description="Disordered" evidence="1">
    <location>
        <begin position="1"/>
        <end position="27"/>
    </location>
</feature>
<dbReference type="eggNOG" id="KOG1192">
    <property type="taxonomic scope" value="Eukaryota"/>
</dbReference>
<gene>
    <name evidence="2" type="ORF">CH063_14105</name>
</gene>
<evidence type="ECO:0000313" key="3">
    <source>
        <dbReference type="Proteomes" id="UP000007174"/>
    </source>
</evidence>
<sequence>MTVVKNAEAGASFSAPPPPPRHSDLNLDQVDSQEVPDALVSDGFSLPSLESETMAPPAYGDLPNQLQFNQAGFEAGANVTGDGRVNININQSGSRLAEILAPTLRSQLLDDKRPQGPLPPA</sequence>
<dbReference type="Proteomes" id="UP000007174">
    <property type="component" value="Unassembled WGS sequence"/>
</dbReference>
<evidence type="ECO:0000313" key="2">
    <source>
        <dbReference type="EMBL" id="CCF44833.1"/>
    </source>
</evidence>
<dbReference type="VEuPathDB" id="FungiDB:CH63R_05883"/>
<protein>
    <submittedName>
        <fullName evidence="2">Uncharacterized protein</fullName>
    </submittedName>
</protein>